<dbReference type="Proteomes" id="UP000471465">
    <property type="component" value="Unassembled WGS sequence"/>
</dbReference>
<gene>
    <name evidence="2" type="ORF">FQV37_2838</name>
</gene>
<dbReference type="PANTHER" id="PTHR43179">
    <property type="entry name" value="RHAMNOSYLTRANSFERASE WBBL"/>
    <property type="match status" value="1"/>
</dbReference>
<dbReference type="InterPro" id="IPR001173">
    <property type="entry name" value="Glyco_trans_2-like"/>
</dbReference>
<keyword evidence="2" id="KW-0808">Transferase</keyword>
<dbReference type="GO" id="GO:0016740">
    <property type="term" value="F:transferase activity"/>
    <property type="evidence" value="ECO:0007669"/>
    <property type="project" value="UniProtKB-KW"/>
</dbReference>
<dbReference type="Pfam" id="PF00535">
    <property type="entry name" value="Glycos_transf_2"/>
    <property type="match status" value="1"/>
</dbReference>
<protein>
    <submittedName>
        <fullName evidence="2">Glycosyl transferase, group 2 family</fullName>
    </submittedName>
</protein>
<evidence type="ECO:0000313" key="2">
    <source>
        <dbReference type="EMBL" id="KAF0569357.1"/>
    </source>
</evidence>
<evidence type="ECO:0000259" key="1">
    <source>
        <dbReference type="Pfam" id="PF00535"/>
    </source>
</evidence>
<feature type="domain" description="Glycosyltransferase 2-like" evidence="1">
    <location>
        <begin position="458"/>
        <end position="636"/>
    </location>
</feature>
<reference evidence="2 3" key="1">
    <citation type="submission" date="2019-09" db="EMBL/GenBank/DDBJ databases">
        <title>Draft genome sequence of Psychrobacter nivimaris LAMA 639, in search for biotechnological relevant genes.</title>
        <authorList>
            <person name="Lima A.O.S."/>
            <person name="Staloch B.E.K."/>
            <person name="Freitas R.C."/>
            <person name="Niero H."/>
            <person name="Silva M.A.C."/>
        </authorList>
    </citation>
    <scope>NUCLEOTIDE SEQUENCE [LARGE SCALE GENOMIC DNA]</scope>
    <source>
        <strain evidence="2 3">LAMA 639</strain>
    </source>
</reference>
<organism evidence="2 3">
    <name type="scientific">Psychrobacter nivimaris</name>
    <dbReference type="NCBI Taxonomy" id="281738"/>
    <lineage>
        <taxon>Bacteria</taxon>
        <taxon>Pseudomonadati</taxon>
        <taxon>Pseudomonadota</taxon>
        <taxon>Gammaproteobacteria</taxon>
        <taxon>Moraxellales</taxon>
        <taxon>Moraxellaceae</taxon>
        <taxon>Psychrobacter</taxon>
    </lineage>
</organism>
<dbReference type="CDD" id="cd04186">
    <property type="entry name" value="GT_2_like_c"/>
    <property type="match status" value="1"/>
</dbReference>
<keyword evidence="3" id="KW-1185">Reference proteome</keyword>
<dbReference type="InterPro" id="IPR029044">
    <property type="entry name" value="Nucleotide-diphossugar_trans"/>
</dbReference>
<dbReference type="Gene3D" id="3.90.550.10">
    <property type="entry name" value="Spore Coat Polysaccharide Biosynthesis Protein SpsA, Chain A"/>
    <property type="match status" value="2"/>
</dbReference>
<evidence type="ECO:0000313" key="3">
    <source>
        <dbReference type="Proteomes" id="UP000471465"/>
    </source>
</evidence>
<dbReference type="RefSeq" id="WP_160021414.1">
    <property type="nucleotide sequence ID" value="NZ_VZIZ01000009.1"/>
</dbReference>
<dbReference type="AlphaFoldDB" id="A0A6N7C3G0"/>
<accession>A0A6N7C3G0</accession>
<dbReference type="EMBL" id="VZIZ01000009">
    <property type="protein sequence ID" value="KAF0569357.1"/>
    <property type="molecule type" value="Genomic_DNA"/>
</dbReference>
<proteinExistence type="predicted"/>
<comment type="caution">
    <text evidence="2">The sequence shown here is derived from an EMBL/GenBank/DDBJ whole genome shotgun (WGS) entry which is preliminary data.</text>
</comment>
<name>A0A6N7C3G0_9GAMM</name>
<dbReference type="PANTHER" id="PTHR43179:SF7">
    <property type="entry name" value="RHAMNOSYLTRANSFERASE WBBL"/>
    <property type="match status" value="1"/>
</dbReference>
<dbReference type="SUPFAM" id="SSF53448">
    <property type="entry name" value="Nucleotide-diphospho-sugar transferases"/>
    <property type="match status" value="1"/>
</dbReference>
<sequence length="726" mass="84350">MKILSWLNYKITPQVRAAASFNFVDTELTTRQPTIYQLLFSSFEKSLLYGFYFFELDAKCECSLGYYKIHIQLKSDKSVYYSLPVVRKGKHKRLIWLPESIQEIFLSSDKPSKTIDISITINKVSQNFARKKIQQKIIKKSEYSNDELKELSFEECWELYDTFFPTHKNQSNYIQWIRFKEPKLWFPVISDTLEFQIILMARTPSQLRNCKQLINQLMHFETKNKVLLLSTIACDKKSILNEHTSETLDVITVSVDKIVYRLNIFLSVNKPSHCLFIDSTQACTLSPYIFSELTHYIKQQSNCEIIYFDEDRLYKEQRVHPIFKQNLNIDLLYSQNYIGNSCYISYSSFVKQCGFDPVLQDSFLYHHYLKTSQQSPHNIAHISKILLHRVLRDKTDSTASTYSLSYEGPIELQHFSSLQCITQFFKTVNPSVTINAGMLPNTHHIIWPLPHNLPKVAIIIPTKDRIDLVKTAVDSIFTNTTYTNYEIIIVNNNSEKASSLEYFERLVSQHTNVTCLDYPYPFNYSAINNFAAKHTSAPVLVFLNNDVKVISANWLTELVRQALREDIGCVGAKLYYENGLIQHAGVIMGLGHVAGHSHRFFDQDSDGYLGRLKQVQNYLAVTGACLAIRRSVFEEIDGFEEEKLPVAYNDVDLCLKSFKKGYRNVWTPYAELYHYESLSRGKDTTPEKKARFLKEVGYMHHKWDTYIKSDPYHNPNFAANKENFTV</sequence>